<evidence type="ECO:0000313" key="1">
    <source>
        <dbReference type="EMBL" id="AUN99324.1"/>
    </source>
</evidence>
<protein>
    <submittedName>
        <fullName evidence="1">Uncharacterized protein</fullName>
    </submittedName>
</protein>
<dbReference type="EMBL" id="CP025704">
    <property type="protein sequence ID" value="AUN99324.1"/>
    <property type="molecule type" value="Genomic_DNA"/>
</dbReference>
<accession>A0A2K9NX30</accession>
<reference evidence="1 2" key="1">
    <citation type="submission" date="2018-01" db="EMBL/GenBank/DDBJ databases">
        <title>Complete genome sequence of Bacteriovorax stolpii DSM12778.</title>
        <authorList>
            <person name="Tang B."/>
            <person name="Chang J."/>
        </authorList>
    </citation>
    <scope>NUCLEOTIDE SEQUENCE [LARGE SCALE GENOMIC DNA]</scope>
    <source>
        <strain evidence="1 2">DSM 12778</strain>
    </source>
</reference>
<evidence type="ECO:0000313" key="2">
    <source>
        <dbReference type="Proteomes" id="UP000235584"/>
    </source>
</evidence>
<proteinExistence type="predicted"/>
<name>A0A2K9NX30_BACTC</name>
<organism evidence="1 2">
    <name type="scientific">Bacteriovorax stolpii</name>
    <name type="common">Bdellovibrio stolpii</name>
    <dbReference type="NCBI Taxonomy" id="960"/>
    <lineage>
        <taxon>Bacteria</taxon>
        <taxon>Pseudomonadati</taxon>
        <taxon>Bdellovibrionota</taxon>
        <taxon>Bacteriovoracia</taxon>
        <taxon>Bacteriovoracales</taxon>
        <taxon>Bacteriovoracaceae</taxon>
        <taxon>Bacteriovorax</taxon>
    </lineage>
</organism>
<dbReference type="Proteomes" id="UP000235584">
    <property type="component" value="Chromosome"/>
</dbReference>
<dbReference type="KEGG" id="bsto:C0V70_14655"/>
<gene>
    <name evidence="1" type="ORF">C0V70_14655</name>
</gene>
<keyword evidence="2" id="KW-1185">Reference proteome</keyword>
<sequence>MTFDEDIEEEIIPVRKKKSSAIDEDIKENLAEEILALSEDFSIEDVFSSIRSMELFKVETDECVVRGCDNPSTTSGYCRYHYIKLWKDVKKKQLILSEGRLAKIIEELVRKYPMKYIETIIQDLADDKAFNHVLKDLDIETDAEEIDGFDDDELLDDDQDIAFETKVVKPSFDD</sequence>
<dbReference type="AlphaFoldDB" id="A0A2K9NX30"/>